<proteinExistence type="predicted"/>
<protein>
    <submittedName>
        <fullName evidence="1">Uncharacterized protein</fullName>
    </submittedName>
</protein>
<accession>A0ACC0AHV5</accession>
<dbReference type="Proteomes" id="UP001060085">
    <property type="component" value="Linkage Group LG06"/>
</dbReference>
<gene>
    <name evidence="1" type="ORF">M9H77_29192</name>
</gene>
<organism evidence="1 2">
    <name type="scientific">Catharanthus roseus</name>
    <name type="common">Madagascar periwinkle</name>
    <name type="synonym">Vinca rosea</name>
    <dbReference type="NCBI Taxonomy" id="4058"/>
    <lineage>
        <taxon>Eukaryota</taxon>
        <taxon>Viridiplantae</taxon>
        <taxon>Streptophyta</taxon>
        <taxon>Embryophyta</taxon>
        <taxon>Tracheophyta</taxon>
        <taxon>Spermatophyta</taxon>
        <taxon>Magnoliopsida</taxon>
        <taxon>eudicotyledons</taxon>
        <taxon>Gunneridae</taxon>
        <taxon>Pentapetalae</taxon>
        <taxon>asterids</taxon>
        <taxon>lamiids</taxon>
        <taxon>Gentianales</taxon>
        <taxon>Apocynaceae</taxon>
        <taxon>Rauvolfioideae</taxon>
        <taxon>Vinceae</taxon>
        <taxon>Catharanthinae</taxon>
        <taxon>Catharanthus</taxon>
    </lineage>
</organism>
<evidence type="ECO:0000313" key="2">
    <source>
        <dbReference type="Proteomes" id="UP001060085"/>
    </source>
</evidence>
<name>A0ACC0AHV5_CATRO</name>
<sequence>MAVSTAFLPSLSLSSTSLFPSSSLTPNPSFSSFFTSSSPPRLISRNSPICCTTRKEANFTAAANGVDPKKGVSVYKPKSYEVLVADAANALFYALNDGNNRLEIEFPPLPSNISSYKGSSDEFSDANIQLVLAVVKKLREKMETTACIVFPDKPEKRRATELFKAALDSVDGVSVGSLDDIPGGPVTTFLRSVRNTLDFDFEDENEERWKPDKPPSIYIFINSSTRDLALIEKYVEKFASSTPALLFNLELDTLRADLGLLGFPTKDLHYRFLSQFIPVFYIRTREYSKTIAVAPYIVNYNGALFRQYPGPWQVMLKQADGSFACVAESASRFTLGETKEELLRVLGLQEEQGSSLEFLRRGYKAITWWEENVDLEQSSSWRS</sequence>
<keyword evidence="2" id="KW-1185">Reference proteome</keyword>
<dbReference type="EMBL" id="CM044706">
    <property type="protein sequence ID" value="KAI5660399.1"/>
    <property type="molecule type" value="Genomic_DNA"/>
</dbReference>
<evidence type="ECO:0000313" key="1">
    <source>
        <dbReference type="EMBL" id="KAI5660399.1"/>
    </source>
</evidence>
<comment type="caution">
    <text evidence="1">The sequence shown here is derived from an EMBL/GenBank/DDBJ whole genome shotgun (WGS) entry which is preliminary data.</text>
</comment>
<reference evidence="2" key="1">
    <citation type="journal article" date="2023" name="Nat. Plants">
        <title>Single-cell RNA sequencing provides a high-resolution roadmap for understanding the multicellular compartmentation of specialized metabolism.</title>
        <authorList>
            <person name="Sun S."/>
            <person name="Shen X."/>
            <person name="Li Y."/>
            <person name="Li Y."/>
            <person name="Wang S."/>
            <person name="Li R."/>
            <person name="Zhang H."/>
            <person name="Shen G."/>
            <person name="Guo B."/>
            <person name="Wei J."/>
            <person name="Xu J."/>
            <person name="St-Pierre B."/>
            <person name="Chen S."/>
            <person name="Sun C."/>
        </authorList>
    </citation>
    <scope>NUCLEOTIDE SEQUENCE [LARGE SCALE GENOMIC DNA]</scope>
</reference>